<reference evidence="2" key="1">
    <citation type="journal article" date="2020" name="Stud. Mycol.">
        <title>101 Dothideomycetes genomes: a test case for predicting lifestyles and emergence of pathogens.</title>
        <authorList>
            <person name="Haridas S."/>
            <person name="Albert R."/>
            <person name="Binder M."/>
            <person name="Bloem J."/>
            <person name="Labutti K."/>
            <person name="Salamov A."/>
            <person name="Andreopoulos B."/>
            <person name="Baker S."/>
            <person name="Barry K."/>
            <person name="Bills G."/>
            <person name="Bluhm B."/>
            <person name="Cannon C."/>
            <person name="Castanera R."/>
            <person name="Culley D."/>
            <person name="Daum C."/>
            <person name="Ezra D."/>
            <person name="Gonzalez J."/>
            <person name="Henrissat B."/>
            <person name="Kuo A."/>
            <person name="Liang C."/>
            <person name="Lipzen A."/>
            <person name="Lutzoni F."/>
            <person name="Magnuson J."/>
            <person name="Mondo S."/>
            <person name="Nolan M."/>
            <person name="Ohm R."/>
            <person name="Pangilinan J."/>
            <person name="Park H.-J."/>
            <person name="Ramirez L."/>
            <person name="Alfaro M."/>
            <person name="Sun H."/>
            <person name="Tritt A."/>
            <person name="Yoshinaga Y."/>
            <person name="Zwiers L.-H."/>
            <person name="Turgeon B."/>
            <person name="Goodwin S."/>
            <person name="Spatafora J."/>
            <person name="Crous P."/>
            <person name="Grigoriev I."/>
        </authorList>
    </citation>
    <scope>NUCLEOTIDE SEQUENCE</scope>
    <source>
        <strain evidence="2">CBS 260.36</strain>
    </source>
</reference>
<dbReference type="AlphaFoldDB" id="A0A9P4MGQ8"/>
<evidence type="ECO:0000313" key="2">
    <source>
        <dbReference type="EMBL" id="KAF2153900.1"/>
    </source>
</evidence>
<evidence type="ECO:0000313" key="3">
    <source>
        <dbReference type="Proteomes" id="UP000799439"/>
    </source>
</evidence>
<dbReference type="EMBL" id="ML996084">
    <property type="protein sequence ID" value="KAF2153900.1"/>
    <property type="molecule type" value="Genomic_DNA"/>
</dbReference>
<comment type="caution">
    <text evidence="2">The sequence shown here is derived from an EMBL/GenBank/DDBJ whole genome shotgun (WGS) entry which is preliminary data.</text>
</comment>
<dbReference type="Proteomes" id="UP000799439">
    <property type="component" value="Unassembled WGS sequence"/>
</dbReference>
<sequence length="282" mass="30374">MNCVAPIVRGRSATDSGLLQASQDVIRADHEARGLDTTTSADKPAAPCSRQQNAAMDSGNEDMTLPKHMDQDLSNSGGQLGLPEQDNAACMITQRESGLGTQESTFSFTDLQRKNDLQMMKCYSSSVSPSQGNTQVRLSDTCDTYDVDGGVGSVHDSATEDDSEPLLSDNEISKVLPSTCKVPAITGSMNGGTLQLPPGMSPRTNPCIHVNSTKAESMQTVKRKALDSDISHGTGNSKLSGRGGQANRKMSRRTPEQVEMEEFAEWQSAFHNNSKNYRTPRV</sequence>
<keyword evidence="3" id="KW-1185">Reference proteome</keyword>
<gene>
    <name evidence="2" type="ORF">K461DRAFT_266998</name>
</gene>
<proteinExistence type="predicted"/>
<accession>A0A9P4MGQ8</accession>
<feature type="region of interest" description="Disordered" evidence="1">
    <location>
        <begin position="34"/>
        <end position="78"/>
    </location>
</feature>
<protein>
    <submittedName>
        <fullName evidence="2">Uncharacterized protein</fullName>
    </submittedName>
</protein>
<feature type="region of interest" description="Disordered" evidence="1">
    <location>
        <begin position="225"/>
        <end position="252"/>
    </location>
</feature>
<evidence type="ECO:0000256" key="1">
    <source>
        <dbReference type="SAM" id="MobiDB-lite"/>
    </source>
</evidence>
<organism evidence="2 3">
    <name type="scientific">Myriangium duriaei CBS 260.36</name>
    <dbReference type="NCBI Taxonomy" id="1168546"/>
    <lineage>
        <taxon>Eukaryota</taxon>
        <taxon>Fungi</taxon>
        <taxon>Dikarya</taxon>
        <taxon>Ascomycota</taxon>
        <taxon>Pezizomycotina</taxon>
        <taxon>Dothideomycetes</taxon>
        <taxon>Dothideomycetidae</taxon>
        <taxon>Myriangiales</taxon>
        <taxon>Myriangiaceae</taxon>
        <taxon>Myriangium</taxon>
    </lineage>
</organism>
<name>A0A9P4MGQ8_9PEZI</name>